<evidence type="ECO:0000313" key="2">
    <source>
        <dbReference type="Proteomes" id="UP000178461"/>
    </source>
</evidence>
<dbReference type="EMBL" id="MFJW01000016">
    <property type="protein sequence ID" value="OGG29756.1"/>
    <property type="molecule type" value="Genomic_DNA"/>
</dbReference>
<comment type="caution">
    <text evidence="1">The sequence shown here is derived from an EMBL/GenBank/DDBJ whole genome shotgun (WGS) entry which is preliminary data.</text>
</comment>
<evidence type="ECO:0000313" key="1">
    <source>
        <dbReference type="EMBL" id="OGG29756.1"/>
    </source>
</evidence>
<protein>
    <submittedName>
        <fullName evidence="1">Uncharacterized protein</fullName>
    </submittedName>
</protein>
<dbReference type="Proteomes" id="UP000178461">
    <property type="component" value="Unassembled WGS sequence"/>
</dbReference>
<proteinExistence type="predicted"/>
<reference evidence="1 2" key="1">
    <citation type="journal article" date="2016" name="Nat. Commun.">
        <title>Thousands of microbial genomes shed light on interconnected biogeochemical processes in an aquifer system.</title>
        <authorList>
            <person name="Anantharaman K."/>
            <person name="Brown C.T."/>
            <person name="Hug L.A."/>
            <person name="Sharon I."/>
            <person name="Castelle C.J."/>
            <person name="Probst A.J."/>
            <person name="Thomas B.C."/>
            <person name="Singh A."/>
            <person name="Wilkins M.J."/>
            <person name="Karaoz U."/>
            <person name="Brodie E.L."/>
            <person name="Williams K.H."/>
            <person name="Hubbard S.S."/>
            <person name="Banfield J.F."/>
        </authorList>
    </citation>
    <scope>NUCLEOTIDE SEQUENCE [LARGE SCALE GENOMIC DNA]</scope>
</reference>
<dbReference type="AlphaFoldDB" id="A0A1F6AYK8"/>
<accession>A0A1F6AYK8</accession>
<gene>
    <name evidence="1" type="ORF">A2971_00665</name>
</gene>
<sequence length="66" mass="7329">MVGNSESNCAGYTLYRLGLGPDCYRDADDTIRDYFMDAGDSRPEAIAVIINGWVFHIVPFNPDTPD</sequence>
<organism evidence="1 2">
    <name type="scientific">Candidatus Gottesmanbacteria bacterium RIFCSPLOWO2_01_FULL_46_21</name>
    <dbReference type="NCBI Taxonomy" id="1798393"/>
    <lineage>
        <taxon>Bacteria</taxon>
        <taxon>Candidatus Gottesmaniibacteriota</taxon>
    </lineage>
</organism>
<name>A0A1F6AYK8_9BACT</name>